<name>A0A0M6W929_9GAMM</name>
<dbReference type="SUPFAM" id="SSF55681">
    <property type="entry name" value="Class II aaRS and biotin synthetases"/>
    <property type="match status" value="1"/>
</dbReference>
<dbReference type="Gene3D" id="2.30.30.100">
    <property type="match status" value="1"/>
</dbReference>
<accession>A0A0M6W929</accession>
<proteinExistence type="predicted"/>
<dbReference type="Pfam" id="PF03099">
    <property type="entry name" value="BPL_LplA_LipB"/>
    <property type="match status" value="1"/>
</dbReference>
<sequence>MQTNELNLFNKKIIQKHNDKITIFVKKFVNSTNQYILEHISILKPGDTCLAEYQSEGRGRGGSRWFSPFENNIYLSMYWKLNKKKMINTGLSIAIGVAIAELLNKITNKKIKLKWPNDLYMNNKKLAGILIELKQNNDNLIHIVIGIGINVKMSKDNIKNKNFIIQDWISLKDETENIEKNEISINIIKTLIKSLILFEKEGLKPFVEKWFKLDIFLNQKIKLLVNSDINFGIERGINKHGALLIENSYGKIISYINGKIFLKEN</sequence>
<keyword evidence="4" id="KW-1185">Reference proteome</keyword>
<organism evidence="3 4">
    <name type="scientific">Candidatus Providencia siddallii</name>
    <dbReference type="NCBI Taxonomy" id="1715285"/>
    <lineage>
        <taxon>Bacteria</taxon>
        <taxon>Pseudomonadati</taxon>
        <taxon>Pseudomonadota</taxon>
        <taxon>Gammaproteobacteria</taxon>
        <taxon>Enterobacterales</taxon>
        <taxon>Morganellaceae</taxon>
        <taxon>Providencia</taxon>
    </lineage>
</organism>
<feature type="domain" description="BPL/LPL catalytic" evidence="2">
    <location>
        <begin position="7"/>
        <end position="199"/>
    </location>
</feature>
<evidence type="ECO:0000313" key="4">
    <source>
        <dbReference type="Proteomes" id="UP000242301"/>
    </source>
</evidence>
<dbReference type="Proteomes" id="UP000242301">
    <property type="component" value="Unassembled WGS sequence"/>
</dbReference>
<dbReference type="AlphaFoldDB" id="A0A0M6W929"/>
<gene>
    <name evidence="3" type="primary">birA</name>
    <name evidence="3" type="ORF">SOFFGTOCOR_0411</name>
</gene>
<reference evidence="4" key="1">
    <citation type="submission" date="2015-05" db="EMBL/GenBank/DDBJ databases">
        <authorList>
            <person name="Manzano-Marin A."/>
        </authorList>
    </citation>
    <scope>NUCLEOTIDE SEQUENCE [LARGE SCALE GENOMIC DNA]</scope>
    <source>
        <strain evidence="4">officinalis</strain>
    </source>
</reference>
<dbReference type="InterPro" id="IPR004143">
    <property type="entry name" value="BPL_LPL_catalytic"/>
</dbReference>
<evidence type="ECO:0000259" key="2">
    <source>
        <dbReference type="PROSITE" id="PS51733"/>
    </source>
</evidence>
<evidence type="ECO:0000256" key="1">
    <source>
        <dbReference type="ARBA" id="ARBA00022598"/>
    </source>
</evidence>
<dbReference type="STRING" id="1715285.SOFFGTOCOR_0411"/>
<dbReference type="PROSITE" id="PS51733">
    <property type="entry name" value="BPL_LPL_CATALYTIC"/>
    <property type="match status" value="1"/>
</dbReference>
<dbReference type="Gene3D" id="3.30.930.10">
    <property type="entry name" value="Bira Bifunctional Protein, Domain 2"/>
    <property type="match status" value="1"/>
</dbReference>
<dbReference type="NCBIfam" id="TIGR00121">
    <property type="entry name" value="birA_ligase"/>
    <property type="match status" value="1"/>
</dbReference>
<dbReference type="CDD" id="cd16442">
    <property type="entry name" value="BPL"/>
    <property type="match status" value="1"/>
</dbReference>
<dbReference type="EMBL" id="CVRF01000003">
    <property type="protein sequence ID" value="CRK85827.1"/>
    <property type="molecule type" value="Genomic_DNA"/>
</dbReference>
<dbReference type="PANTHER" id="PTHR12835:SF5">
    <property type="entry name" value="BIOTIN--PROTEIN LIGASE"/>
    <property type="match status" value="1"/>
</dbReference>
<dbReference type="InterPro" id="IPR045864">
    <property type="entry name" value="aa-tRNA-synth_II/BPL/LPL"/>
</dbReference>
<protein>
    <submittedName>
        <fullName evidence="3">Bifunctional ligase/repressor BirA, partial</fullName>
    </submittedName>
</protein>
<dbReference type="GO" id="GO:0005737">
    <property type="term" value="C:cytoplasm"/>
    <property type="evidence" value="ECO:0007669"/>
    <property type="project" value="TreeGrafter"/>
</dbReference>
<keyword evidence="1 3" id="KW-0436">Ligase</keyword>
<dbReference type="InterPro" id="IPR004408">
    <property type="entry name" value="Biotin_CoA_COase_ligase"/>
</dbReference>
<dbReference type="NCBIfam" id="NF008847">
    <property type="entry name" value="PRK11886.1-2"/>
    <property type="match status" value="1"/>
</dbReference>
<evidence type="ECO:0000313" key="3">
    <source>
        <dbReference type="EMBL" id="CRK85827.1"/>
    </source>
</evidence>
<dbReference type="PANTHER" id="PTHR12835">
    <property type="entry name" value="BIOTIN PROTEIN LIGASE"/>
    <property type="match status" value="1"/>
</dbReference>
<dbReference type="GO" id="GO:0004077">
    <property type="term" value="F:biotin--[biotin carboxyl-carrier protein] ligase activity"/>
    <property type="evidence" value="ECO:0007669"/>
    <property type="project" value="InterPro"/>
</dbReference>